<dbReference type="SUPFAM" id="SSF52821">
    <property type="entry name" value="Rhodanese/Cell cycle control phosphatase"/>
    <property type="match status" value="1"/>
</dbReference>
<dbReference type="SUPFAM" id="SSF51206">
    <property type="entry name" value="cAMP-binding domain-like"/>
    <property type="match status" value="2"/>
</dbReference>
<dbReference type="InterPro" id="IPR001763">
    <property type="entry name" value="Rhodanese-like_dom"/>
</dbReference>
<dbReference type="SMART" id="SM00100">
    <property type="entry name" value="cNMP"/>
    <property type="match status" value="1"/>
</dbReference>
<dbReference type="GO" id="GO:0005829">
    <property type="term" value="C:cytosol"/>
    <property type="evidence" value="ECO:0007669"/>
    <property type="project" value="TreeGrafter"/>
</dbReference>
<organism evidence="3 4">
    <name type="scientific">Saccharophagus degradans</name>
    <dbReference type="NCBI Taxonomy" id="86304"/>
    <lineage>
        <taxon>Bacteria</taxon>
        <taxon>Pseudomonadati</taxon>
        <taxon>Pseudomonadota</taxon>
        <taxon>Gammaproteobacteria</taxon>
        <taxon>Cellvibrionales</taxon>
        <taxon>Cellvibrionaceae</taxon>
        <taxon>Saccharophagus</taxon>
    </lineage>
</organism>
<feature type="domain" description="Cyclic nucleotide-binding" evidence="1">
    <location>
        <begin position="166"/>
        <end position="265"/>
    </location>
</feature>
<dbReference type="PRINTS" id="PR00103">
    <property type="entry name" value="CAMPKINASE"/>
</dbReference>
<dbReference type="PROSITE" id="PS00888">
    <property type="entry name" value="CNMP_BINDING_1"/>
    <property type="match status" value="1"/>
</dbReference>
<evidence type="ECO:0000313" key="4">
    <source>
        <dbReference type="Proteomes" id="UP001169760"/>
    </source>
</evidence>
<dbReference type="InterPro" id="IPR036873">
    <property type="entry name" value="Rhodanese-like_dom_sf"/>
</dbReference>
<dbReference type="AlphaFoldDB" id="A0AAW7X0C9"/>
<feature type="domain" description="Cyclic nucleotide-binding" evidence="1">
    <location>
        <begin position="12"/>
        <end position="110"/>
    </location>
</feature>
<dbReference type="RefSeq" id="WP_303490109.1">
    <property type="nucleotide sequence ID" value="NZ_JAUOPB010000001.1"/>
</dbReference>
<dbReference type="Pfam" id="PF00581">
    <property type="entry name" value="Rhodanese"/>
    <property type="match status" value="1"/>
</dbReference>
<accession>A0AAW7X0C9</accession>
<dbReference type="CDD" id="cd00038">
    <property type="entry name" value="CAP_ED"/>
    <property type="match status" value="1"/>
</dbReference>
<gene>
    <name evidence="3" type="ORF">Q4521_00585</name>
</gene>
<dbReference type="Proteomes" id="UP001169760">
    <property type="component" value="Unassembled WGS sequence"/>
</dbReference>
<dbReference type="PANTHER" id="PTHR24567">
    <property type="entry name" value="CRP FAMILY TRANSCRIPTIONAL REGULATORY PROTEIN"/>
    <property type="match status" value="1"/>
</dbReference>
<dbReference type="Pfam" id="PF00027">
    <property type="entry name" value="cNMP_binding"/>
    <property type="match status" value="1"/>
</dbReference>
<dbReference type="Gene3D" id="2.60.120.10">
    <property type="entry name" value="Jelly Rolls"/>
    <property type="match status" value="2"/>
</dbReference>
<feature type="domain" description="Rhodanese" evidence="2">
    <location>
        <begin position="281"/>
        <end position="355"/>
    </location>
</feature>
<dbReference type="InterPro" id="IPR014710">
    <property type="entry name" value="RmlC-like_jellyroll"/>
</dbReference>
<name>A0AAW7X0C9_9GAMM</name>
<dbReference type="InterPro" id="IPR000595">
    <property type="entry name" value="cNMP-bd_dom"/>
</dbReference>
<protein>
    <submittedName>
        <fullName evidence="3">Cyclic nucleotide-binding domain-containing protein</fullName>
    </submittedName>
</protein>
<comment type="caution">
    <text evidence="3">The sequence shown here is derived from an EMBL/GenBank/DDBJ whole genome shotgun (WGS) entry which is preliminary data.</text>
</comment>
<dbReference type="GO" id="GO:0003700">
    <property type="term" value="F:DNA-binding transcription factor activity"/>
    <property type="evidence" value="ECO:0007669"/>
    <property type="project" value="TreeGrafter"/>
</dbReference>
<evidence type="ECO:0000259" key="2">
    <source>
        <dbReference type="PROSITE" id="PS50206"/>
    </source>
</evidence>
<reference evidence="3" key="1">
    <citation type="submission" date="2023-07" db="EMBL/GenBank/DDBJ databases">
        <title>Genome content predicts the carbon catabolic preferences of heterotrophic bacteria.</title>
        <authorList>
            <person name="Gralka M."/>
        </authorList>
    </citation>
    <scope>NUCLEOTIDE SEQUENCE</scope>
    <source>
        <strain evidence="3">I3M17_2</strain>
    </source>
</reference>
<dbReference type="PANTHER" id="PTHR24567:SF74">
    <property type="entry name" value="HTH-TYPE TRANSCRIPTIONAL REGULATOR ARCR"/>
    <property type="match status" value="1"/>
</dbReference>
<evidence type="ECO:0000313" key="3">
    <source>
        <dbReference type="EMBL" id="MDO6420959.1"/>
    </source>
</evidence>
<dbReference type="PROSITE" id="PS50206">
    <property type="entry name" value="RHODANESE_3"/>
    <property type="match status" value="1"/>
</dbReference>
<evidence type="ECO:0000259" key="1">
    <source>
        <dbReference type="PROSITE" id="PS50042"/>
    </source>
</evidence>
<dbReference type="EMBL" id="JAUOPB010000001">
    <property type="protein sequence ID" value="MDO6420959.1"/>
    <property type="molecule type" value="Genomic_DNA"/>
</dbReference>
<proteinExistence type="predicted"/>
<sequence>MITVKQLKSFIPFKGLDTKYIEEALNQIRVETFARGTMLFKRSKPLAMKYYLVEGDVDLIDSEFYCVSVKSDTKRAQSALNSESPTKCSALAKSSVTVFTIETELLDRIVAWSQTSANTLDTVLEVSEEGANTTMGSSFSSNDSFMVEELSDDSGDWMSALLQSPLFSRIPVTQVQELFSRFEDVHAEAGERIITEGERGDYFYVLASGEARIHNRSESVDVRLKPGSHFGEEALLGATLRNATVEMTADGILKRLGSEDFIALLKAPVLKYIEDNSLQSFDKPYKLIDVKMPIEYRLNHMPGSINVPLSRLRNTMPELGRSNVYLVPDDAGSRADIAAHLLCQAGFEAMILKTSQ</sequence>
<dbReference type="InterPro" id="IPR018490">
    <property type="entry name" value="cNMP-bd_dom_sf"/>
</dbReference>
<dbReference type="Gene3D" id="3.40.250.10">
    <property type="entry name" value="Rhodanese-like domain"/>
    <property type="match status" value="1"/>
</dbReference>
<dbReference type="InterPro" id="IPR018488">
    <property type="entry name" value="cNMP-bd_CS"/>
</dbReference>
<dbReference type="PROSITE" id="PS50042">
    <property type="entry name" value="CNMP_BINDING_3"/>
    <property type="match status" value="2"/>
</dbReference>
<dbReference type="InterPro" id="IPR050397">
    <property type="entry name" value="Env_Response_Regulators"/>
</dbReference>